<dbReference type="GO" id="GO:0102208">
    <property type="term" value="F:2-polyprenyl-6-hydroxyphenol methylase activity"/>
    <property type="evidence" value="ECO:0007669"/>
    <property type="project" value="UniProtKB-EC"/>
</dbReference>
<dbReference type="PANTHER" id="PTHR16458:SF2">
    <property type="entry name" value="GLYCINE N-METHYLTRANSFERASE"/>
    <property type="match status" value="1"/>
</dbReference>
<feature type="domain" description="Methyltransferase" evidence="4">
    <location>
        <begin position="52"/>
        <end position="149"/>
    </location>
</feature>
<evidence type="ECO:0000313" key="6">
    <source>
        <dbReference type="Proteomes" id="UP001597365"/>
    </source>
</evidence>
<dbReference type="CDD" id="cd02440">
    <property type="entry name" value="AdoMet_MTases"/>
    <property type="match status" value="1"/>
</dbReference>
<dbReference type="Proteomes" id="UP001597365">
    <property type="component" value="Unassembled WGS sequence"/>
</dbReference>
<dbReference type="InterPro" id="IPR029063">
    <property type="entry name" value="SAM-dependent_MTases_sf"/>
</dbReference>
<name>A0ABW4PSX9_9ACTN</name>
<proteinExistence type="predicted"/>
<evidence type="ECO:0000259" key="4">
    <source>
        <dbReference type="Pfam" id="PF13649"/>
    </source>
</evidence>
<dbReference type="GO" id="GO:0032259">
    <property type="term" value="P:methylation"/>
    <property type="evidence" value="ECO:0007669"/>
    <property type="project" value="UniProtKB-KW"/>
</dbReference>
<dbReference type="Gene3D" id="3.40.50.150">
    <property type="entry name" value="Vaccinia Virus protein VP39"/>
    <property type="match status" value="1"/>
</dbReference>
<organism evidence="5 6">
    <name type="scientific">Streptomyces desertarenae</name>
    <dbReference type="NCBI Taxonomy" id="2666184"/>
    <lineage>
        <taxon>Bacteria</taxon>
        <taxon>Bacillati</taxon>
        <taxon>Actinomycetota</taxon>
        <taxon>Actinomycetes</taxon>
        <taxon>Kitasatosporales</taxon>
        <taxon>Streptomycetaceae</taxon>
        <taxon>Streptomyces</taxon>
    </lineage>
</organism>
<evidence type="ECO:0000256" key="2">
    <source>
        <dbReference type="ARBA" id="ARBA00022679"/>
    </source>
</evidence>
<dbReference type="PROSITE" id="PS51600">
    <property type="entry name" value="SAM_GNMT"/>
    <property type="match status" value="1"/>
</dbReference>
<keyword evidence="2 5" id="KW-0808">Transferase</keyword>
<dbReference type="InterPro" id="IPR041698">
    <property type="entry name" value="Methyltransf_25"/>
</dbReference>
<gene>
    <name evidence="5" type="ORF">ACFSJS_27755</name>
</gene>
<keyword evidence="1 5" id="KW-0489">Methyltransferase</keyword>
<dbReference type="InterPro" id="IPR014369">
    <property type="entry name" value="Gly/Sar_N_MeTrfase"/>
</dbReference>
<dbReference type="GO" id="GO:0061542">
    <property type="term" value="F:3-demethylubiquinol 3-O-methyltransferase activity"/>
    <property type="evidence" value="ECO:0007669"/>
    <property type="project" value="UniProtKB-EC"/>
</dbReference>
<evidence type="ECO:0000313" key="5">
    <source>
        <dbReference type="EMBL" id="MFD1833402.1"/>
    </source>
</evidence>
<evidence type="ECO:0000256" key="3">
    <source>
        <dbReference type="ARBA" id="ARBA00022691"/>
    </source>
</evidence>
<dbReference type="SUPFAM" id="SSF53335">
    <property type="entry name" value="S-adenosyl-L-methionine-dependent methyltransferases"/>
    <property type="match status" value="1"/>
</dbReference>
<dbReference type="EC" id="2.1.1.64" evidence="5"/>
<dbReference type="EC" id="2.1.1.222" evidence="5"/>
<evidence type="ECO:0000256" key="1">
    <source>
        <dbReference type="ARBA" id="ARBA00022603"/>
    </source>
</evidence>
<dbReference type="EMBL" id="JBHUFU010000035">
    <property type="protein sequence ID" value="MFD1833402.1"/>
    <property type="molecule type" value="Genomic_DNA"/>
</dbReference>
<dbReference type="RefSeq" id="WP_380905230.1">
    <property type="nucleotide sequence ID" value="NZ_JBHUFU010000035.1"/>
</dbReference>
<dbReference type="PANTHER" id="PTHR16458">
    <property type="entry name" value="GLYCINE N-METHYLTRANSFERASE"/>
    <property type="match status" value="1"/>
</dbReference>
<comment type="caution">
    <text evidence="5">The sequence shown here is derived from an EMBL/GenBank/DDBJ whole genome shotgun (WGS) entry which is preliminary data.</text>
</comment>
<sequence length="252" mass="28628">MTTDTETAGDYAGQYVRPLVDRWDYLIDWDRRRQGEQGFFTELLAGAEAHRVLDVAAGTGYHSVTLAQQGFDVTAADGSAEMIARTRLNATRHGLSFPTVQADWRRLRESVEGRYDAIVCLGSSFPHLFAEEDRRAVLAEFHEALNPGGMLIVDHRNFDSIRRHRYQSSGNYYYCGNEASVSVAHVDDRLCRFRYDFPDGGVHHLEVYPILTAELSSLLAEAGFESLQRFGDFREEFRQDDVDFVIHVGRKP</sequence>
<dbReference type="Pfam" id="PF13649">
    <property type="entry name" value="Methyltransf_25"/>
    <property type="match status" value="1"/>
</dbReference>
<accession>A0ABW4PSX9</accession>
<dbReference type="Gene3D" id="3.30.46.10">
    <property type="entry name" value="Glycine N-methyltransferase, chain A, domain 1"/>
    <property type="match status" value="1"/>
</dbReference>
<keyword evidence="3" id="KW-0949">S-adenosyl-L-methionine</keyword>
<reference evidence="6" key="1">
    <citation type="journal article" date="2019" name="Int. J. Syst. Evol. Microbiol.">
        <title>The Global Catalogue of Microorganisms (GCM) 10K type strain sequencing project: providing services to taxonomists for standard genome sequencing and annotation.</title>
        <authorList>
            <consortium name="The Broad Institute Genomics Platform"/>
            <consortium name="The Broad Institute Genome Sequencing Center for Infectious Disease"/>
            <person name="Wu L."/>
            <person name="Ma J."/>
        </authorList>
    </citation>
    <scope>NUCLEOTIDE SEQUENCE [LARGE SCALE GENOMIC DNA]</scope>
    <source>
        <strain evidence="6">CGMCC 4.7455</strain>
    </source>
</reference>
<keyword evidence="6" id="KW-1185">Reference proteome</keyword>
<protein>
    <submittedName>
        <fullName evidence="5">Class I SAM-dependent methyltransferase</fullName>
        <ecNumber evidence="5">2.1.1.222</ecNumber>
        <ecNumber evidence="5">2.1.1.64</ecNumber>
    </submittedName>
</protein>